<feature type="transmembrane region" description="Helical" evidence="6">
    <location>
        <begin position="169"/>
        <end position="187"/>
    </location>
</feature>
<dbReference type="InterPro" id="IPR007688">
    <property type="entry name" value="Conjugal_tfr_TrbL/VirB6"/>
</dbReference>
<comment type="subcellular location">
    <subcellularLocation>
        <location evidence="1">Membrane</location>
        <topology evidence="1">Multi-pass membrane protein</topology>
    </subcellularLocation>
</comment>
<evidence type="ECO:0000256" key="5">
    <source>
        <dbReference type="ARBA" id="ARBA00023136"/>
    </source>
</evidence>
<feature type="transmembrane region" description="Helical" evidence="6">
    <location>
        <begin position="143"/>
        <end position="164"/>
    </location>
</feature>
<gene>
    <name evidence="7" type="ORF">SAMN04490244_11640</name>
</gene>
<reference evidence="7 8" key="1">
    <citation type="submission" date="2016-10" db="EMBL/GenBank/DDBJ databases">
        <authorList>
            <person name="de Groot N.N."/>
        </authorList>
    </citation>
    <scope>NUCLEOTIDE SEQUENCE [LARGE SCALE GENOMIC DNA]</scope>
    <source>
        <strain evidence="7 8">DSM 23042</strain>
    </source>
</reference>
<dbReference type="RefSeq" id="WP_092696169.1">
    <property type="nucleotide sequence ID" value="NZ_FOGU01000016.1"/>
</dbReference>
<dbReference type="Pfam" id="PF04610">
    <property type="entry name" value="TrbL"/>
    <property type="match status" value="1"/>
</dbReference>
<keyword evidence="3 6" id="KW-0812">Transmembrane</keyword>
<evidence type="ECO:0000256" key="2">
    <source>
        <dbReference type="ARBA" id="ARBA00007802"/>
    </source>
</evidence>
<feature type="transmembrane region" description="Helical" evidence="6">
    <location>
        <begin position="207"/>
        <end position="229"/>
    </location>
</feature>
<evidence type="ECO:0000256" key="3">
    <source>
        <dbReference type="ARBA" id="ARBA00022692"/>
    </source>
</evidence>
<dbReference type="Proteomes" id="UP000198885">
    <property type="component" value="Unassembled WGS sequence"/>
</dbReference>
<keyword evidence="8" id="KW-1185">Reference proteome</keyword>
<keyword evidence="5 6" id="KW-0472">Membrane</keyword>
<feature type="transmembrane region" description="Helical" evidence="6">
    <location>
        <begin position="23"/>
        <end position="49"/>
    </location>
</feature>
<dbReference type="OrthoDB" id="7819992at2"/>
<feature type="transmembrane region" description="Helical" evidence="6">
    <location>
        <begin position="61"/>
        <end position="79"/>
    </location>
</feature>
<evidence type="ECO:0000256" key="4">
    <source>
        <dbReference type="ARBA" id="ARBA00022989"/>
    </source>
</evidence>
<evidence type="ECO:0000313" key="7">
    <source>
        <dbReference type="EMBL" id="SES39883.1"/>
    </source>
</evidence>
<protein>
    <submittedName>
        <fullName evidence="7">Type IV secretion system protein VirB6</fullName>
    </submittedName>
</protein>
<dbReference type="AlphaFoldDB" id="A0A1H9X2L9"/>
<feature type="transmembrane region" description="Helical" evidence="6">
    <location>
        <begin position="241"/>
        <end position="262"/>
    </location>
</feature>
<comment type="similarity">
    <text evidence="2">Belongs to the TrbL/VirB6 family.</text>
</comment>
<evidence type="ECO:0000313" key="8">
    <source>
        <dbReference type="Proteomes" id="UP000198885"/>
    </source>
</evidence>
<evidence type="ECO:0000256" key="1">
    <source>
        <dbReference type="ARBA" id="ARBA00004141"/>
    </source>
</evidence>
<dbReference type="STRING" id="641238.SAMN04490244_11640"/>
<evidence type="ECO:0000256" key="6">
    <source>
        <dbReference type="SAM" id="Phobius"/>
    </source>
</evidence>
<sequence>MGVVTFFVETTDGFLNDAAETQFGMVAATVGTIGTVACTLVVILVFLNLLFGFRDMDGRMAFWLVVKMVLISIFAQSWTQFDQFSSALLNGIDSIAGSLVASVGGGGEIGPSGTFAEEFDGLIENMTEYLDAIADSMNWMQGAITNGIGLVLLSLLGGIAAFIVVFSRVVLTLMLALAPIMIFLTLFDATKDYFLRWVSSTASFALYPVVIAGIFATIIGVGGSLMATLGDPGSAENIGALIPFFMLVLMSKAFILATPFLVRSISGNVVMPAMQAVSPEGIRSFTAGAANTSGSQARAQRGMRSGTELAGSASRSAALGAGARVQRMMQRNKRLSET</sequence>
<organism evidence="7 8">
    <name type="scientific">Tranquillimonas rosea</name>
    <dbReference type="NCBI Taxonomy" id="641238"/>
    <lineage>
        <taxon>Bacteria</taxon>
        <taxon>Pseudomonadati</taxon>
        <taxon>Pseudomonadota</taxon>
        <taxon>Alphaproteobacteria</taxon>
        <taxon>Rhodobacterales</taxon>
        <taxon>Roseobacteraceae</taxon>
        <taxon>Tranquillimonas</taxon>
    </lineage>
</organism>
<dbReference type="GO" id="GO:0016020">
    <property type="term" value="C:membrane"/>
    <property type="evidence" value="ECO:0007669"/>
    <property type="project" value="UniProtKB-SubCell"/>
</dbReference>
<name>A0A1H9X2L9_9RHOB</name>
<accession>A0A1H9X2L9</accession>
<dbReference type="EMBL" id="FOGU01000016">
    <property type="protein sequence ID" value="SES39883.1"/>
    <property type="molecule type" value="Genomic_DNA"/>
</dbReference>
<keyword evidence="4 6" id="KW-1133">Transmembrane helix</keyword>
<dbReference type="GO" id="GO:0030255">
    <property type="term" value="P:protein secretion by the type IV secretion system"/>
    <property type="evidence" value="ECO:0007669"/>
    <property type="project" value="InterPro"/>
</dbReference>
<proteinExistence type="inferred from homology"/>